<dbReference type="Proteomes" id="UP001379945">
    <property type="component" value="Unassembled WGS sequence"/>
</dbReference>
<dbReference type="SUPFAM" id="SSF64518">
    <property type="entry name" value="Phase 1 flagellin"/>
    <property type="match status" value="1"/>
</dbReference>
<keyword evidence="8" id="KW-0966">Cell projection</keyword>
<protein>
    <submittedName>
        <fullName evidence="8">Flagellar hook-associated protein FlgL</fullName>
    </submittedName>
</protein>
<evidence type="ECO:0000256" key="2">
    <source>
        <dbReference type="ARBA" id="ARBA00004613"/>
    </source>
</evidence>
<dbReference type="PANTHER" id="PTHR42792">
    <property type="entry name" value="FLAGELLIN"/>
    <property type="match status" value="1"/>
</dbReference>
<evidence type="ECO:0000256" key="4">
    <source>
        <dbReference type="ARBA" id="ARBA00023143"/>
    </source>
</evidence>
<evidence type="ECO:0000313" key="8">
    <source>
        <dbReference type="EMBL" id="MEK8047718.1"/>
    </source>
</evidence>
<evidence type="ECO:0000256" key="1">
    <source>
        <dbReference type="ARBA" id="ARBA00004365"/>
    </source>
</evidence>
<keyword evidence="8" id="KW-0969">Cilium</keyword>
<gene>
    <name evidence="8" type="primary">flgL</name>
    <name evidence="8" type="ORF">AACH00_15250</name>
</gene>
<dbReference type="InterPro" id="IPR001492">
    <property type="entry name" value="Flagellin"/>
</dbReference>
<dbReference type="Pfam" id="PF00669">
    <property type="entry name" value="Flagellin_N"/>
    <property type="match status" value="1"/>
</dbReference>
<dbReference type="Gene3D" id="1.20.1330.10">
    <property type="entry name" value="f41 fragment of flagellin, N-terminal domain"/>
    <property type="match status" value="1"/>
</dbReference>
<evidence type="ECO:0000259" key="6">
    <source>
        <dbReference type="Pfam" id="PF00669"/>
    </source>
</evidence>
<dbReference type="PANTHER" id="PTHR42792:SF1">
    <property type="entry name" value="FLAGELLAR HOOK-ASSOCIATED PROTEIN 3"/>
    <property type="match status" value="1"/>
</dbReference>
<dbReference type="InterPro" id="IPR001029">
    <property type="entry name" value="Flagellin_N"/>
</dbReference>
<dbReference type="EMBL" id="JBBUTI010000010">
    <property type="protein sequence ID" value="MEK8047718.1"/>
    <property type="molecule type" value="Genomic_DNA"/>
</dbReference>
<keyword evidence="4" id="KW-0975">Bacterial flagellum</keyword>
<keyword evidence="8" id="KW-0282">Flagellum</keyword>
<feature type="region of interest" description="Disordered" evidence="5">
    <location>
        <begin position="25"/>
        <end position="48"/>
    </location>
</feature>
<comment type="subcellular location">
    <subcellularLocation>
        <location evidence="1">Bacterial flagellum</location>
    </subcellularLocation>
    <subcellularLocation>
        <location evidence="2">Secreted</location>
    </subcellularLocation>
</comment>
<evidence type="ECO:0000313" key="9">
    <source>
        <dbReference type="Proteomes" id="UP001379945"/>
    </source>
</evidence>
<dbReference type="RefSeq" id="WP_341400024.1">
    <property type="nucleotide sequence ID" value="NZ_JBBUTI010000010.1"/>
</dbReference>
<evidence type="ECO:0000256" key="5">
    <source>
        <dbReference type="SAM" id="MobiDB-lite"/>
    </source>
</evidence>
<feature type="domain" description="Flagellin N-terminal" evidence="6">
    <location>
        <begin position="5"/>
        <end position="140"/>
    </location>
</feature>
<proteinExistence type="inferred from homology"/>
<comment type="similarity">
    <text evidence="3">Belongs to the bacterial flagellin family.</text>
</comment>
<reference evidence="8 9" key="1">
    <citation type="submission" date="2024-04" db="EMBL/GenBank/DDBJ databases">
        <title>Novel species of the genus Ideonella isolated from streams.</title>
        <authorList>
            <person name="Lu H."/>
        </authorList>
    </citation>
    <scope>NUCLEOTIDE SEQUENCE [LARGE SCALE GENOMIC DNA]</scope>
    <source>
        <strain evidence="8 9">LYT19W</strain>
    </source>
</reference>
<name>A0ABU9C7I3_9BURK</name>
<comment type="caution">
    <text evidence="8">The sequence shown here is derived from an EMBL/GenBank/DDBJ whole genome shotgun (WGS) entry which is preliminary data.</text>
</comment>
<keyword evidence="9" id="KW-1185">Reference proteome</keyword>
<dbReference type="Pfam" id="PF00700">
    <property type="entry name" value="Flagellin_C"/>
    <property type="match status" value="1"/>
</dbReference>
<dbReference type="NCBIfam" id="TIGR02550">
    <property type="entry name" value="flagell_flgL"/>
    <property type="match status" value="1"/>
</dbReference>
<feature type="domain" description="Flagellin C-terminal" evidence="7">
    <location>
        <begin position="317"/>
        <end position="396"/>
    </location>
</feature>
<dbReference type="InterPro" id="IPR013384">
    <property type="entry name" value="Flagell_FlgL"/>
</dbReference>
<evidence type="ECO:0000259" key="7">
    <source>
        <dbReference type="Pfam" id="PF00700"/>
    </source>
</evidence>
<sequence length="398" mass="41907">MIRITTANAFNSSIENLQQRQRSLDTAQTQLTSGKRVLNASDDPTSAARAERARALIQRADASQRAIDASRNSMKLTESALGDGVSLVQQARELVVAAGNASYSDAERRDVANQLAEIRKQLMGVANRGDGTGGFVFSGQGSSQPPFLDRPGGVGYVGVGGAVKVATDEPLPLTLDGEQVWLSAPSGNGVFTTAPGAGSGGAWIDAGRVTNPSAITGSSYEVQFSVNAGVTTYSVIRDGVTASISGADFKSGQAIELDGMAFTLSGSPKDGDTFSITPSGPNQSVFDALDKVVNELKTPLRTSAQVTQTIQSGLRDLDTCANQLQSARSMTGEVLNRVDGVETRVGDLKLFGETTRSDAEDLDMIQAISNFQNQQTGYQAAMQSYAAVQRLSLFDYIK</sequence>
<evidence type="ECO:0000256" key="3">
    <source>
        <dbReference type="ARBA" id="ARBA00005709"/>
    </source>
</evidence>
<dbReference type="InterPro" id="IPR046358">
    <property type="entry name" value="Flagellin_C"/>
</dbReference>
<accession>A0ABU9C7I3</accession>
<organism evidence="8 9">
    <name type="scientific">Ideonella margarita</name>
    <dbReference type="NCBI Taxonomy" id="2984191"/>
    <lineage>
        <taxon>Bacteria</taxon>
        <taxon>Pseudomonadati</taxon>
        <taxon>Pseudomonadota</taxon>
        <taxon>Betaproteobacteria</taxon>
        <taxon>Burkholderiales</taxon>
        <taxon>Sphaerotilaceae</taxon>
        <taxon>Ideonella</taxon>
    </lineage>
</organism>